<feature type="domain" description="Serine dehydratase beta chain" evidence="11">
    <location>
        <begin position="90"/>
        <end position="243"/>
    </location>
</feature>
<keyword evidence="5" id="KW-0479">Metal-binding</keyword>
<keyword evidence="6" id="KW-0408">Iron</keyword>
<keyword evidence="8 12" id="KW-0456">Lyase</keyword>
<dbReference type="STRING" id="1314785.A0A165G5Y0"/>
<dbReference type="InterPro" id="IPR029009">
    <property type="entry name" value="ASB_dom_sf"/>
</dbReference>
<keyword evidence="3" id="KW-0312">Gluconeogenesis</keyword>
<comment type="cofactor">
    <cofactor evidence="1">
        <name>[4Fe-4S] cluster</name>
        <dbReference type="ChEBI" id="CHEBI:49883"/>
    </cofactor>
</comment>
<dbReference type="GO" id="GO:0003941">
    <property type="term" value="F:L-serine ammonia-lyase activity"/>
    <property type="evidence" value="ECO:0007669"/>
    <property type="project" value="InterPro"/>
</dbReference>
<organism evidence="12 13">
    <name type="scientific">Laetiporus sulphureus 93-53</name>
    <dbReference type="NCBI Taxonomy" id="1314785"/>
    <lineage>
        <taxon>Eukaryota</taxon>
        <taxon>Fungi</taxon>
        <taxon>Dikarya</taxon>
        <taxon>Basidiomycota</taxon>
        <taxon>Agaricomycotina</taxon>
        <taxon>Agaricomycetes</taxon>
        <taxon>Polyporales</taxon>
        <taxon>Laetiporus</taxon>
    </lineage>
</organism>
<dbReference type="Proteomes" id="UP000076871">
    <property type="component" value="Unassembled WGS sequence"/>
</dbReference>
<dbReference type="GO" id="GO:0006094">
    <property type="term" value="P:gluconeogenesis"/>
    <property type="evidence" value="ECO:0007669"/>
    <property type="project" value="UniProtKB-KW"/>
</dbReference>
<evidence type="ECO:0000256" key="6">
    <source>
        <dbReference type="ARBA" id="ARBA00023004"/>
    </source>
</evidence>
<feature type="region of interest" description="Disordered" evidence="9">
    <location>
        <begin position="407"/>
        <end position="433"/>
    </location>
</feature>
<dbReference type="Gene3D" id="3.30.1330.90">
    <property type="entry name" value="D-3-phosphoglycerate dehydrogenase, domain 3"/>
    <property type="match status" value="1"/>
</dbReference>
<dbReference type="EMBL" id="KV427610">
    <property type="protein sequence ID" value="KZT09870.1"/>
    <property type="molecule type" value="Genomic_DNA"/>
</dbReference>
<dbReference type="InterPro" id="IPR005131">
    <property type="entry name" value="Ser_deHydtase_bsu"/>
</dbReference>
<protein>
    <submittedName>
        <fullName evidence="12">L-serine ammonia-lyase</fullName>
    </submittedName>
</protein>
<evidence type="ECO:0000256" key="2">
    <source>
        <dbReference type="ARBA" id="ARBA00004742"/>
    </source>
</evidence>
<gene>
    <name evidence="12" type="ORF">LAESUDRAFT_694351</name>
</gene>
<comment type="pathway">
    <text evidence="2">Carbohydrate biosynthesis; gluconeogenesis.</text>
</comment>
<dbReference type="RefSeq" id="XP_040767610.1">
    <property type="nucleotide sequence ID" value="XM_040906195.1"/>
</dbReference>
<keyword evidence="13" id="KW-1185">Reference proteome</keyword>
<dbReference type="AlphaFoldDB" id="A0A165G5Y0"/>
<dbReference type="InParanoid" id="A0A165G5Y0"/>
<evidence type="ECO:0000256" key="9">
    <source>
        <dbReference type="SAM" id="MobiDB-lite"/>
    </source>
</evidence>
<evidence type="ECO:0000259" key="11">
    <source>
        <dbReference type="Pfam" id="PF03315"/>
    </source>
</evidence>
<evidence type="ECO:0000256" key="5">
    <source>
        <dbReference type="ARBA" id="ARBA00022723"/>
    </source>
</evidence>
<dbReference type="SUPFAM" id="SSF143548">
    <property type="entry name" value="Serine metabolism enzymes domain"/>
    <property type="match status" value="1"/>
</dbReference>
<dbReference type="FunFam" id="3.30.1330.90:FF:000001">
    <property type="entry name" value="L-serine ammonia-lyase 1"/>
    <property type="match status" value="1"/>
</dbReference>
<accession>A0A165G5Y0</accession>
<evidence type="ECO:0000313" key="13">
    <source>
        <dbReference type="Proteomes" id="UP000076871"/>
    </source>
</evidence>
<reference evidence="12 13" key="1">
    <citation type="journal article" date="2016" name="Mol. Biol. Evol.">
        <title>Comparative Genomics of Early-Diverging Mushroom-Forming Fungi Provides Insights into the Origins of Lignocellulose Decay Capabilities.</title>
        <authorList>
            <person name="Nagy L.G."/>
            <person name="Riley R."/>
            <person name="Tritt A."/>
            <person name="Adam C."/>
            <person name="Daum C."/>
            <person name="Floudas D."/>
            <person name="Sun H."/>
            <person name="Yadav J.S."/>
            <person name="Pangilinan J."/>
            <person name="Larsson K.H."/>
            <person name="Matsuura K."/>
            <person name="Barry K."/>
            <person name="Labutti K."/>
            <person name="Kuo R."/>
            <person name="Ohm R.A."/>
            <person name="Bhattacharya S.S."/>
            <person name="Shirouzu T."/>
            <person name="Yoshinaga Y."/>
            <person name="Martin F.M."/>
            <person name="Grigoriev I.V."/>
            <person name="Hibbett D.S."/>
        </authorList>
    </citation>
    <scope>NUCLEOTIDE SEQUENCE [LARGE SCALE GENOMIC DNA]</scope>
    <source>
        <strain evidence="12 13">93-53</strain>
    </source>
</reference>
<evidence type="ECO:0000256" key="4">
    <source>
        <dbReference type="ARBA" id="ARBA00022485"/>
    </source>
</evidence>
<dbReference type="OrthoDB" id="192663at2759"/>
<keyword evidence="4" id="KW-0004">4Fe-4S</keyword>
<evidence type="ECO:0000256" key="7">
    <source>
        <dbReference type="ARBA" id="ARBA00023014"/>
    </source>
</evidence>
<dbReference type="PANTHER" id="PTHR30182">
    <property type="entry name" value="L-SERINE DEHYDRATASE"/>
    <property type="match status" value="1"/>
</dbReference>
<feature type="domain" description="Serine dehydratase-like alpha subunit" evidence="10">
    <location>
        <begin position="304"/>
        <end position="649"/>
    </location>
</feature>
<keyword evidence="7" id="KW-0411">Iron-sulfur</keyword>
<name>A0A165G5Y0_9APHY</name>
<dbReference type="Pfam" id="PF03315">
    <property type="entry name" value="SDH_beta"/>
    <property type="match status" value="1"/>
</dbReference>
<dbReference type="InterPro" id="IPR005130">
    <property type="entry name" value="Ser_deHydtase-like_asu"/>
</dbReference>
<dbReference type="GeneID" id="63823224"/>
<proteinExistence type="predicted"/>
<evidence type="ECO:0000256" key="3">
    <source>
        <dbReference type="ARBA" id="ARBA00022432"/>
    </source>
</evidence>
<dbReference type="GO" id="GO:0051539">
    <property type="term" value="F:4 iron, 4 sulfur cluster binding"/>
    <property type="evidence" value="ECO:0007669"/>
    <property type="project" value="UniProtKB-KW"/>
</dbReference>
<dbReference type="Pfam" id="PF03313">
    <property type="entry name" value="SDH_alpha"/>
    <property type="match status" value="1"/>
</dbReference>
<dbReference type="InterPro" id="IPR051318">
    <property type="entry name" value="Fe-S_L-Ser"/>
</dbReference>
<dbReference type="GO" id="GO:0046872">
    <property type="term" value="F:metal ion binding"/>
    <property type="evidence" value="ECO:0007669"/>
    <property type="project" value="UniProtKB-KW"/>
</dbReference>
<evidence type="ECO:0000259" key="10">
    <source>
        <dbReference type="Pfam" id="PF03313"/>
    </source>
</evidence>
<evidence type="ECO:0000313" key="12">
    <source>
        <dbReference type="EMBL" id="KZT09870.1"/>
    </source>
</evidence>
<evidence type="ECO:0000256" key="1">
    <source>
        <dbReference type="ARBA" id="ARBA00001966"/>
    </source>
</evidence>
<sequence length="661" mass="70488">MLAGNLRPAVVSVASLSATLWTRRAAGKARARSSAHVIAPSVTQTRRYATNTAARKLEEDVAKESNSEVLPAEESNSIGQHAQTEHAVISAFDLFSIGVGPSSSHTVGPMRAGNIFVNDLVDLGLLEKVKTVKITLYGSLAATGKGHQTPQAILLGLEGSDPETIDTGTIPSRYAAILETKSLTLLGRHHVHYDMDKDMIWRWDHVLKTHPNGMRFSVFDEEGNLLATNEYFSVGGGFVVNDKTKVDENLFYKGVNKSAVHGARLHLTHSLSEPNLGESSREQDPCQPPYPFTSGESLLALTHKHNMTIAQIVYDNELHFGYTHHEIHEKLTRIWSVMDDCIRMGVSSSETKLPGRLQLRRRAPILYRRLMRGFYPTLAFPKQQLPAIGTGFSGVSGRIGTIEGETHQGNVADSEGGSKKSDTGSASKNGEGLAHSRAARVVGSLNHAVLPMPPHKTTIPAVDFLSCYAIAVNEVNASGGRIVTSPTNGAAGVIPAVLKYIVEFVSDDPEKSIVTFLLTAAAVGMLFKRGSTISAAEGGCQAEVGVACSMASAGFAACMGASPETVLQAAEIGIEHNLGLTCDPIDGLVQVPCIERNSLGAVKAVTAAQLSMASQNVYSVTLDEAIEAMRLTAADMSVKYKETSLSGLATTVKIPLTVPAC</sequence>
<dbReference type="PANTHER" id="PTHR30182:SF1">
    <property type="entry name" value="L-SERINE DEHYDRATASE 1"/>
    <property type="match status" value="1"/>
</dbReference>
<evidence type="ECO:0000256" key="8">
    <source>
        <dbReference type="ARBA" id="ARBA00023239"/>
    </source>
</evidence>